<dbReference type="InterPro" id="IPR047092">
    <property type="entry name" value="AFUB_07903/YDR124W-like_hel"/>
</dbReference>
<dbReference type="PANTHER" id="PTHR36102">
    <property type="entry name" value="CHROMOSOME 10, WHOLE GENOME SHOTGUN SEQUENCE"/>
    <property type="match status" value="1"/>
</dbReference>
<evidence type="ECO:0000259" key="2">
    <source>
        <dbReference type="Pfam" id="PF11001"/>
    </source>
</evidence>
<gene>
    <name evidence="3" type="ORF">EN45_064270</name>
</gene>
<feature type="compositionally biased region" description="Polar residues" evidence="1">
    <location>
        <begin position="102"/>
        <end position="116"/>
    </location>
</feature>
<dbReference type="Proteomes" id="UP000076449">
    <property type="component" value="Chromosome II"/>
</dbReference>
<proteinExistence type="predicted"/>
<feature type="region of interest" description="Disordered" evidence="1">
    <location>
        <begin position="84"/>
        <end position="116"/>
    </location>
</feature>
<reference evidence="3" key="1">
    <citation type="journal article" date="2014" name="Genome Announc.">
        <title>Complete sequencing and chromosome-scale genome assembly of the industrial progenitor strain P2niaD18 from the penicillin producer Penicillium chrysogenum.</title>
        <authorList>
            <person name="Specht T."/>
            <person name="Dahlmann T.A."/>
            <person name="Zadra I."/>
            <person name="Kurnsteiner H."/>
            <person name="Kuck U."/>
        </authorList>
    </citation>
    <scope>NUCLEOTIDE SEQUENCE [LARGE SCALE GENOMIC DNA]</scope>
    <source>
        <strain evidence="3">P2niaD18</strain>
    </source>
</reference>
<name>A0A167T462_PENCH</name>
<organism evidence="3">
    <name type="scientific">Penicillium chrysogenum</name>
    <name type="common">Penicillium notatum</name>
    <dbReference type="NCBI Taxonomy" id="5076"/>
    <lineage>
        <taxon>Eukaryota</taxon>
        <taxon>Fungi</taxon>
        <taxon>Dikarya</taxon>
        <taxon>Ascomycota</taxon>
        <taxon>Pezizomycotina</taxon>
        <taxon>Eurotiomycetes</taxon>
        <taxon>Eurotiomycetidae</taxon>
        <taxon>Eurotiales</taxon>
        <taxon>Aspergillaceae</taxon>
        <taxon>Penicillium</taxon>
        <taxon>Penicillium chrysogenum species complex</taxon>
    </lineage>
</organism>
<evidence type="ECO:0000256" key="1">
    <source>
        <dbReference type="SAM" id="MobiDB-lite"/>
    </source>
</evidence>
<accession>A0A167T462</accession>
<dbReference type="PhylomeDB" id="A0A167T462"/>
<dbReference type="PANTHER" id="PTHR36102:SF1">
    <property type="entry name" value="YDR124W-LIKE HELICAL BUNDLE DOMAIN-CONTAINING PROTEIN"/>
    <property type="match status" value="1"/>
</dbReference>
<sequence length="471" mass="52670">MKADTDNSMACRTPVSIDGNLGHSHFALISIDVEGSLHLQCSRSVAKTFQGSLSVQLADALLKAVTKSGEVCSAIDQAHYGVPASPHQTRNFPPAGLLPPTAESTHTEPLSPWDTQSWKPTKRNVWSDLNKMWRPEVTISIIDRDLLRKYYEKAFQNLQQTNCRALAKAYIKLVEPRKQVSFPYNGRAVVAGVTQQLDPEATKPPWWPRGVRHREPDHLLKEERIRLLIHILCELRASYRITARKLREADQQIRRHISPAERLLTLDEIYRVRREEEDFLEGKSDGQRPVWICRMNLPEATGVPFNDNEHNGENIPFGPASPNNANTTSACVKAGSTNNAQPALFAPVANFRDLPLHHKYDVQGHFPGECCAELDHKTIRGFGMAVPISMPPKGLKRKRESEEISHVDATRPAAFTHDISPSVTVHLQPYPVEHPGESCSFLQQGFVSPGLSTTEALAQPEGRDISYRFGS</sequence>
<feature type="domain" description="Subtelomeric hrmA-associated cluster protein AFUB-079030/YDR124W-like helical bundle" evidence="2">
    <location>
        <begin position="141"/>
        <end position="274"/>
    </location>
</feature>
<dbReference type="InterPro" id="IPR021264">
    <property type="entry name" value="AFUB_079030/YDR124W-like"/>
</dbReference>
<evidence type="ECO:0000313" key="3">
    <source>
        <dbReference type="EMBL" id="KZN87866.1"/>
    </source>
</evidence>
<protein>
    <recommendedName>
        <fullName evidence="2">Subtelomeric hrmA-associated cluster protein AFUB-079030/YDR124W-like helical bundle domain-containing protein</fullName>
    </recommendedName>
</protein>
<dbReference type="Pfam" id="PF11001">
    <property type="entry name" value="AFUB_07903_YDR124W_hel"/>
    <property type="match status" value="1"/>
</dbReference>
<dbReference type="AlphaFoldDB" id="A0A167T462"/>
<dbReference type="EMBL" id="CM002799">
    <property type="protein sequence ID" value="KZN87866.1"/>
    <property type="molecule type" value="Genomic_DNA"/>
</dbReference>